<name>A0A5J6SKQ0_9BACI</name>
<dbReference type="Proteomes" id="UP000325517">
    <property type="component" value="Chromosome"/>
</dbReference>
<dbReference type="InterPro" id="IPR010461">
    <property type="entry name" value="ComK"/>
</dbReference>
<evidence type="ECO:0000313" key="1">
    <source>
        <dbReference type="EMBL" id="QFF98003.1"/>
    </source>
</evidence>
<dbReference type="Pfam" id="PF06338">
    <property type="entry name" value="ComK"/>
    <property type="match status" value="1"/>
</dbReference>
<dbReference type="KEGG" id="psyo:PB01_03760"/>
<dbReference type="GO" id="GO:0030420">
    <property type="term" value="P:establishment of competence for transformation"/>
    <property type="evidence" value="ECO:0007669"/>
    <property type="project" value="InterPro"/>
</dbReference>
<gene>
    <name evidence="1" type="ORF">PB01_03760</name>
</gene>
<accession>A0A5J6SKQ0</accession>
<reference evidence="1 2" key="1">
    <citation type="submission" date="2018-07" db="EMBL/GenBank/DDBJ databases">
        <title>Complete genome sequence of Psychrobacillus sp. PB01, isolated from iceberg, and comparative genome analysis of Psychrobacillus strains.</title>
        <authorList>
            <person name="Lee P.C."/>
        </authorList>
    </citation>
    <scope>NUCLEOTIDE SEQUENCE [LARGE SCALE GENOMIC DNA]</scope>
    <source>
        <strain evidence="1 2">PB01</strain>
    </source>
</reference>
<proteinExistence type="predicted"/>
<evidence type="ECO:0008006" key="3">
    <source>
        <dbReference type="Google" id="ProtNLM"/>
    </source>
</evidence>
<organism evidence="1 2">
    <name type="scientific">Psychrobacillus glaciei</name>
    <dbReference type="NCBI Taxonomy" id="2283160"/>
    <lineage>
        <taxon>Bacteria</taxon>
        <taxon>Bacillati</taxon>
        <taxon>Bacillota</taxon>
        <taxon>Bacilli</taxon>
        <taxon>Bacillales</taxon>
        <taxon>Bacillaceae</taxon>
        <taxon>Psychrobacillus</taxon>
    </lineage>
</organism>
<dbReference type="AlphaFoldDB" id="A0A5J6SKQ0"/>
<dbReference type="EMBL" id="CP031223">
    <property type="protein sequence ID" value="QFF98003.1"/>
    <property type="molecule type" value="Genomic_DNA"/>
</dbReference>
<keyword evidence="2" id="KW-1185">Reference proteome</keyword>
<dbReference type="OrthoDB" id="2417337at2"/>
<evidence type="ECO:0000313" key="2">
    <source>
        <dbReference type="Proteomes" id="UP000325517"/>
    </source>
</evidence>
<sequence>MKDCDSNLINKKTLMLESVFTGEFKTKIITTQGIYHSEMTVKQLLGNACILFASTLEGRMQAIKKLMNYVVKTPILIDPNEIGAFPTMSYQHVECVWIFNHQFEIEETGKGVSLVTFSNGMSVQVNVSKNVLLKQQQRLHTLIETYRIIHRDLDQK</sequence>
<protein>
    <recommendedName>
        <fullName evidence="3">Competence protein</fullName>
    </recommendedName>
</protein>
<dbReference type="RefSeq" id="WP_151698950.1">
    <property type="nucleotide sequence ID" value="NZ_CP031223.1"/>
</dbReference>